<reference evidence="1" key="1">
    <citation type="journal article" date="2015" name="Front. Microbiol.">
        <title>Combining genomic sequencing methods to explore viral diversity and reveal potential virus-host interactions.</title>
        <authorList>
            <person name="Chow C.E."/>
            <person name="Winget D.M."/>
            <person name="White R.A.III."/>
            <person name="Hallam S.J."/>
            <person name="Suttle C.A."/>
        </authorList>
    </citation>
    <scope>NUCLEOTIDE SEQUENCE</scope>
    <source>
        <strain evidence="1">Anoxic2_1</strain>
    </source>
</reference>
<accession>A0A0F7L6T6</accession>
<protein>
    <submittedName>
        <fullName evidence="1">Uncharacterized protein</fullName>
    </submittedName>
</protein>
<organism evidence="1">
    <name type="scientific">uncultured marine virus</name>
    <dbReference type="NCBI Taxonomy" id="186617"/>
    <lineage>
        <taxon>Viruses</taxon>
        <taxon>environmental samples</taxon>
    </lineage>
</organism>
<evidence type="ECO:0000313" key="1">
    <source>
        <dbReference type="EMBL" id="AKH46731.1"/>
    </source>
</evidence>
<sequence length="64" mass="6974">MLYVVCEKSKNASSTGIPKLKPIILPRTVTNSRKFVAGCSGLICVRLSPSSNRLIIPGSKFHCR</sequence>
<proteinExistence type="predicted"/>
<name>A0A0F7L6T6_9VIRU</name>
<dbReference type="EMBL" id="KR029585">
    <property type="protein sequence ID" value="AKH46731.1"/>
    <property type="molecule type" value="Genomic_DNA"/>
</dbReference>
<reference evidence="1" key="2">
    <citation type="submission" date="2015-03" db="EMBL/GenBank/DDBJ databases">
        <authorList>
            <person name="Chow C.-E.T."/>
            <person name="Winget D.M."/>
            <person name="White R.A.III."/>
            <person name="Hallam S.J."/>
            <person name="Suttle C.A."/>
        </authorList>
    </citation>
    <scope>NUCLEOTIDE SEQUENCE</scope>
    <source>
        <strain evidence="1">Anoxic2_1</strain>
    </source>
</reference>